<gene>
    <name evidence="6" type="ORF">CTOB1V02_LOCUS9487</name>
</gene>
<evidence type="ECO:0000313" key="6">
    <source>
        <dbReference type="EMBL" id="CAD7231640.1"/>
    </source>
</evidence>
<dbReference type="EMBL" id="OB663729">
    <property type="protein sequence ID" value="CAD7231640.1"/>
    <property type="molecule type" value="Genomic_DNA"/>
</dbReference>
<dbReference type="GO" id="GO:0016323">
    <property type="term" value="C:basolateral plasma membrane"/>
    <property type="evidence" value="ECO:0007669"/>
    <property type="project" value="TreeGrafter"/>
</dbReference>
<dbReference type="GO" id="GO:0005452">
    <property type="term" value="F:solute:inorganic anion antiporter activity"/>
    <property type="evidence" value="ECO:0007669"/>
    <property type="project" value="InterPro"/>
</dbReference>
<dbReference type="OrthoDB" id="1735926at2759"/>
<accession>A0A7R8WH93</accession>
<reference evidence="6" key="1">
    <citation type="submission" date="2020-11" db="EMBL/GenBank/DDBJ databases">
        <authorList>
            <person name="Tran Van P."/>
        </authorList>
    </citation>
    <scope>NUCLEOTIDE SEQUENCE</scope>
</reference>
<name>A0A7R8WH93_9CRUS</name>
<dbReference type="PANTHER" id="PTHR11453:SF127">
    <property type="entry name" value="SOLUTE CARRIER FAMILY 4 MEMBER 11"/>
    <property type="match status" value="1"/>
</dbReference>
<sequence length="217" mass="23504">MKNQRLKPPCGVASAKRVLHWLAGASVTVNTEPLGRKPSEMTNLGLEGETDYYPTTFSCFLPLPPSLFQYTTHSRASLPENLTTSLSLLVSDDSSTADDSSPPVGVFATMSIRGGLLPDGEIIGCHRESSMLFLLLMLGTVWVGVSLYNFNKTPYLQASKREALADYALPVAVLLLSFVGSYIFISVPWPVSPPFVPQGKKEVVSLSSFVASSSERQ</sequence>
<keyword evidence="3" id="KW-1133">Transmembrane helix</keyword>
<dbReference type="AlphaFoldDB" id="A0A7R8WH93"/>
<feature type="domain" description="Bicarbonate transporter-like transmembrane" evidence="5">
    <location>
        <begin position="121"/>
        <end position="188"/>
    </location>
</feature>
<feature type="non-terminal residue" evidence="6">
    <location>
        <position position="217"/>
    </location>
</feature>
<keyword evidence="4" id="KW-0472">Membrane</keyword>
<evidence type="ECO:0000256" key="3">
    <source>
        <dbReference type="ARBA" id="ARBA00022989"/>
    </source>
</evidence>
<keyword evidence="2" id="KW-0812">Transmembrane</keyword>
<evidence type="ECO:0000256" key="2">
    <source>
        <dbReference type="ARBA" id="ARBA00022692"/>
    </source>
</evidence>
<dbReference type="GO" id="GO:0006820">
    <property type="term" value="P:monoatomic anion transport"/>
    <property type="evidence" value="ECO:0007669"/>
    <property type="project" value="InterPro"/>
</dbReference>
<protein>
    <recommendedName>
        <fullName evidence="5">Bicarbonate transporter-like transmembrane domain-containing protein</fullName>
    </recommendedName>
</protein>
<comment type="subcellular location">
    <subcellularLocation>
        <location evidence="1">Membrane</location>
        <topology evidence="1">Multi-pass membrane protein</topology>
    </subcellularLocation>
</comment>
<evidence type="ECO:0000259" key="5">
    <source>
        <dbReference type="Pfam" id="PF00955"/>
    </source>
</evidence>
<proteinExistence type="predicted"/>
<dbReference type="InterPro" id="IPR011531">
    <property type="entry name" value="HCO3_transpt-like_TM_dom"/>
</dbReference>
<organism evidence="6">
    <name type="scientific">Cyprideis torosa</name>
    <dbReference type="NCBI Taxonomy" id="163714"/>
    <lineage>
        <taxon>Eukaryota</taxon>
        <taxon>Metazoa</taxon>
        <taxon>Ecdysozoa</taxon>
        <taxon>Arthropoda</taxon>
        <taxon>Crustacea</taxon>
        <taxon>Oligostraca</taxon>
        <taxon>Ostracoda</taxon>
        <taxon>Podocopa</taxon>
        <taxon>Podocopida</taxon>
        <taxon>Cytherocopina</taxon>
        <taxon>Cytheroidea</taxon>
        <taxon>Cytherideidae</taxon>
        <taxon>Cyprideis</taxon>
    </lineage>
</organism>
<dbReference type="InterPro" id="IPR003020">
    <property type="entry name" value="HCO3_transpt_euk"/>
</dbReference>
<dbReference type="PANTHER" id="PTHR11453">
    <property type="entry name" value="ANION EXCHANGE PROTEIN"/>
    <property type="match status" value="1"/>
</dbReference>
<evidence type="ECO:0000256" key="1">
    <source>
        <dbReference type="ARBA" id="ARBA00004141"/>
    </source>
</evidence>
<dbReference type="Pfam" id="PF00955">
    <property type="entry name" value="HCO3_cotransp"/>
    <property type="match status" value="1"/>
</dbReference>
<dbReference type="GO" id="GO:0050801">
    <property type="term" value="P:monoatomic ion homeostasis"/>
    <property type="evidence" value="ECO:0007669"/>
    <property type="project" value="TreeGrafter"/>
</dbReference>
<evidence type="ECO:0000256" key="4">
    <source>
        <dbReference type="ARBA" id="ARBA00023136"/>
    </source>
</evidence>